<dbReference type="Pfam" id="PF01048">
    <property type="entry name" value="PNP_UDP_1"/>
    <property type="match status" value="1"/>
</dbReference>
<proteinExistence type="predicted"/>
<dbReference type="GO" id="GO:0008930">
    <property type="term" value="F:methylthioadenosine nucleosidase activity"/>
    <property type="evidence" value="ECO:0007669"/>
    <property type="project" value="InterPro"/>
</dbReference>
<reference evidence="7 8" key="1">
    <citation type="submission" date="2016-10" db="EMBL/GenBank/DDBJ databases">
        <authorList>
            <person name="de Groot N.N."/>
        </authorList>
    </citation>
    <scope>NUCLEOTIDE SEQUENCE [LARGE SCALE GENOMIC DNA]</scope>
    <source>
        <strain evidence="7 8">DSM 2872</strain>
    </source>
</reference>
<dbReference type="GO" id="GO:0008782">
    <property type="term" value="F:adenosylhomocysteine nucleosidase activity"/>
    <property type="evidence" value="ECO:0007669"/>
    <property type="project" value="UniProtKB-EC"/>
</dbReference>
<sequence length="248" mass="27765">MLMNTKIIMLQGAMDLETELLIASLEQPQEYLLGKWRFVEGIYKDKPLVIAATSIGSANAAAATALGIEHFHPAAVINQGTAGGHDPALKTFDIVLGKQSFDASSYRTAKEEQADWQHMELMGAYAYDPQKKTFLPQSVYYAGDQKLLEAAHKAASDYTHGKVLDGCFASSNTWNRQKERIRYLHEQFGSSCEEMEVHSAAQICQQYKIPFLGIRIISNTEFQDEEFQPESAKACQQFVLKVVQNITY</sequence>
<keyword evidence="4" id="KW-0378">Hydrolase</keyword>
<evidence type="ECO:0000256" key="1">
    <source>
        <dbReference type="ARBA" id="ARBA00004945"/>
    </source>
</evidence>
<evidence type="ECO:0000256" key="2">
    <source>
        <dbReference type="ARBA" id="ARBA00011974"/>
    </source>
</evidence>
<dbReference type="NCBIfam" id="TIGR01704">
    <property type="entry name" value="MTA_SAH-Nsdase"/>
    <property type="match status" value="1"/>
</dbReference>
<dbReference type="CDD" id="cd09008">
    <property type="entry name" value="MTAN"/>
    <property type="match status" value="1"/>
</dbReference>
<gene>
    <name evidence="7" type="ORF">SAMN05660648_02073</name>
</gene>
<evidence type="ECO:0000259" key="6">
    <source>
        <dbReference type="Pfam" id="PF01048"/>
    </source>
</evidence>
<dbReference type="UniPathway" id="UPA00904">
    <property type="reaction ID" value="UER00871"/>
</dbReference>
<dbReference type="EMBL" id="FNQG01000008">
    <property type="protein sequence ID" value="SEA12633.1"/>
    <property type="molecule type" value="Genomic_DNA"/>
</dbReference>
<dbReference type="EC" id="3.2.2.9" evidence="2"/>
<protein>
    <recommendedName>
        <fullName evidence="2">adenosylhomocysteine nucleosidase</fullName>
        <ecNumber evidence="2">3.2.2.9</ecNumber>
    </recommendedName>
</protein>
<keyword evidence="5" id="KW-0486">Methionine biosynthesis</keyword>
<dbReference type="PANTHER" id="PTHR46832:SF1">
    <property type="entry name" value="5'-METHYLTHIOADENOSINE_S-ADENOSYLHOMOCYSTEINE NUCLEOSIDASE"/>
    <property type="match status" value="1"/>
</dbReference>
<dbReference type="GO" id="GO:0019284">
    <property type="term" value="P:L-methionine salvage from S-adenosylmethionine"/>
    <property type="evidence" value="ECO:0007669"/>
    <property type="project" value="TreeGrafter"/>
</dbReference>
<organism evidence="7 8">
    <name type="scientific">Selenomonas ruminantium</name>
    <dbReference type="NCBI Taxonomy" id="971"/>
    <lineage>
        <taxon>Bacteria</taxon>
        <taxon>Bacillati</taxon>
        <taxon>Bacillota</taxon>
        <taxon>Negativicutes</taxon>
        <taxon>Selenomonadales</taxon>
        <taxon>Selenomonadaceae</taxon>
        <taxon>Selenomonas</taxon>
    </lineage>
</organism>
<evidence type="ECO:0000256" key="3">
    <source>
        <dbReference type="ARBA" id="ARBA00022605"/>
    </source>
</evidence>
<keyword evidence="3" id="KW-0028">Amino-acid biosynthesis</keyword>
<dbReference type="OrthoDB" id="9792278at2"/>
<dbReference type="SUPFAM" id="SSF53167">
    <property type="entry name" value="Purine and uridine phosphorylases"/>
    <property type="match status" value="1"/>
</dbReference>
<dbReference type="Gene3D" id="3.40.50.1580">
    <property type="entry name" value="Nucleoside phosphorylase domain"/>
    <property type="match status" value="1"/>
</dbReference>
<evidence type="ECO:0000313" key="8">
    <source>
        <dbReference type="Proteomes" id="UP000183469"/>
    </source>
</evidence>
<dbReference type="GO" id="GO:0005829">
    <property type="term" value="C:cytosol"/>
    <property type="evidence" value="ECO:0007669"/>
    <property type="project" value="TreeGrafter"/>
</dbReference>
<evidence type="ECO:0000313" key="7">
    <source>
        <dbReference type="EMBL" id="SEA12633.1"/>
    </source>
</evidence>
<dbReference type="InterPro" id="IPR010049">
    <property type="entry name" value="MTA_SAH_Nsdase"/>
</dbReference>
<dbReference type="PANTHER" id="PTHR46832">
    <property type="entry name" value="5'-METHYLTHIOADENOSINE/S-ADENOSYLHOMOCYSTEINE NUCLEOSIDASE"/>
    <property type="match status" value="1"/>
</dbReference>
<feature type="domain" description="Nucleoside phosphorylase" evidence="6">
    <location>
        <begin position="8"/>
        <end position="243"/>
    </location>
</feature>
<evidence type="ECO:0000256" key="4">
    <source>
        <dbReference type="ARBA" id="ARBA00022801"/>
    </source>
</evidence>
<evidence type="ECO:0000256" key="5">
    <source>
        <dbReference type="ARBA" id="ARBA00023167"/>
    </source>
</evidence>
<comment type="pathway">
    <text evidence="1">Amino-acid biosynthesis; L-methionine biosynthesis via salvage pathway; S-methyl-5-thio-alpha-D-ribose 1-phosphate from S-methyl-5'-thioadenosine (hydrolase route): step 1/2.</text>
</comment>
<dbReference type="AlphaFoldDB" id="A0A1H3YM70"/>
<name>A0A1H3YM70_SELRU</name>
<dbReference type="GO" id="GO:0009164">
    <property type="term" value="P:nucleoside catabolic process"/>
    <property type="evidence" value="ECO:0007669"/>
    <property type="project" value="InterPro"/>
</dbReference>
<dbReference type="GO" id="GO:0019509">
    <property type="term" value="P:L-methionine salvage from methylthioadenosine"/>
    <property type="evidence" value="ECO:0007669"/>
    <property type="project" value="UniProtKB-UniPathway"/>
</dbReference>
<dbReference type="Proteomes" id="UP000183469">
    <property type="component" value="Unassembled WGS sequence"/>
</dbReference>
<dbReference type="InterPro" id="IPR000845">
    <property type="entry name" value="Nucleoside_phosphorylase_d"/>
</dbReference>
<accession>A0A1H3YM70</accession>
<dbReference type="InterPro" id="IPR035994">
    <property type="entry name" value="Nucleoside_phosphorylase_sf"/>
</dbReference>